<keyword evidence="3" id="KW-1185">Reference proteome</keyword>
<reference evidence="3" key="1">
    <citation type="journal article" date="2019" name="Int. J. Syst. Evol. Microbiol.">
        <title>The Global Catalogue of Microorganisms (GCM) 10K type strain sequencing project: providing services to taxonomists for standard genome sequencing and annotation.</title>
        <authorList>
            <consortium name="The Broad Institute Genomics Platform"/>
            <consortium name="The Broad Institute Genome Sequencing Center for Infectious Disease"/>
            <person name="Wu L."/>
            <person name="Ma J."/>
        </authorList>
    </citation>
    <scope>NUCLEOTIDE SEQUENCE [LARGE SCALE GENOMIC DNA]</scope>
    <source>
        <strain evidence="3">JCM 18410</strain>
    </source>
</reference>
<organism evidence="2 3">
    <name type="scientific">Streptomyces similanensis</name>
    <dbReference type="NCBI Taxonomy" id="1274988"/>
    <lineage>
        <taxon>Bacteria</taxon>
        <taxon>Bacillati</taxon>
        <taxon>Actinomycetota</taxon>
        <taxon>Actinomycetes</taxon>
        <taxon>Kitasatosporales</taxon>
        <taxon>Streptomycetaceae</taxon>
        <taxon>Streptomyces</taxon>
    </lineage>
</organism>
<dbReference type="EMBL" id="BAABKC010000053">
    <property type="protein sequence ID" value="GAA5060846.1"/>
    <property type="molecule type" value="Genomic_DNA"/>
</dbReference>
<protein>
    <submittedName>
        <fullName evidence="2">Uncharacterized protein</fullName>
    </submittedName>
</protein>
<accession>A0ABP9KNQ2</accession>
<dbReference type="Proteomes" id="UP001500124">
    <property type="component" value="Unassembled WGS sequence"/>
</dbReference>
<gene>
    <name evidence="2" type="ORF">GCM10023336_37760</name>
</gene>
<sequence length="54" mass="5623">MRQDREPTGLPNRQVETSNTSPNGTGALSVADATVITRSVATLKRLGVLLSVSG</sequence>
<name>A0ABP9KNQ2_9ACTN</name>
<evidence type="ECO:0000313" key="3">
    <source>
        <dbReference type="Proteomes" id="UP001500124"/>
    </source>
</evidence>
<proteinExistence type="predicted"/>
<feature type="region of interest" description="Disordered" evidence="1">
    <location>
        <begin position="1"/>
        <end position="27"/>
    </location>
</feature>
<comment type="caution">
    <text evidence="2">The sequence shown here is derived from an EMBL/GenBank/DDBJ whole genome shotgun (WGS) entry which is preliminary data.</text>
</comment>
<feature type="compositionally biased region" description="Polar residues" evidence="1">
    <location>
        <begin position="14"/>
        <end position="26"/>
    </location>
</feature>
<evidence type="ECO:0000313" key="2">
    <source>
        <dbReference type="EMBL" id="GAA5060846.1"/>
    </source>
</evidence>
<evidence type="ECO:0000256" key="1">
    <source>
        <dbReference type="SAM" id="MobiDB-lite"/>
    </source>
</evidence>